<keyword evidence="2" id="KW-1185">Reference proteome</keyword>
<evidence type="ECO:0000313" key="2">
    <source>
        <dbReference type="Proteomes" id="UP000324022"/>
    </source>
</evidence>
<dbReference type="PANTHER" id="PTHR42034:SF2">
    <property type="entry name" value="ACYL-COA-DEPENDENT ACYLTRANSFERASE MAC1"/>
    <property type="match status" value="1"/>
</dbReference>
<dbReference type="OrthoDB" id="1862401at2759"/>
<dbReference type="Gene3D" id="3.30.559.10">
    <property type="entry name" value="Chloramphenicol acetyltransferase-like domain"/>
    <property type="match status" value="1"/>
</dbReference>
<protein>
    <submittedName>
        <fullName evidence="1">Probable Acyltransferase invovled in MEL production</fullName>
    </submittedName>
</protein>
<evidence type="ECO:0000313" key="1">
    <source>
        <dbReference type="EMBL" id="SPO29100.1"/>
    </source>
</evidence>
<keyword evidence="1" id="KW-0808">Transferase</keyword>
<gene>
    <name evidence="1" type="ORF">UTRI_06049</name>
</gene>
<name>A0A5C3EFS0_9BASI</name>
<organism evidence="1 2">
    <name type="scientific">Ustilago trichophora</name>
    <dbReference type="NCBI Taxonomy" id="86804"/>
    <lineage>
        <taxon>Eukaryota</taxon>
        <taxon>Fungi</taxon>
        <taxon>Dikarya</taxon>
        <taxon>Basidiomycota</taxon>
        <taxon>Ustilaginomycotina</taxon>
        <taxon>Ustilaginomycetes</taxon>
        <taxon>Ustilaginales</taxon>
        <taxon>Ustilaginaceae</taxon>
        <taxon>Ustilago</taxon>
    </lineage>
</organism>
<dbReference type="Gene3D" id="3.30.559.30">
    <property type="entry name" value="Nonribosomal peptide synthetase, condensation domain"/>
    <property type="match status" value="1"/>
</dbReference>
<dbReference type="InterPro" id="IPR023213">
    <property type="entry name" value="CAT-like_dom_sf"/>
</dbReference>
<proteinExistence type="predicted"/>
<dbReference type="GO" id="GO:0016746">
    <property type="term" value="F:acyltransferase activity"/>
    <property type="evidence" value="ECO:0007669"/>
    <property type="project" value="UniProtKB-KW"/>
</dbReference>
<dbReference type="AlphaFoldDB" id="A0A5C3EFS0"/>
<dbReference type="Proteomes" id="UP000324022">
    <property type="component" value="Unassembled WGS sequence"/>
</dbReference>
<reference evidence="1 2" key="1">
    <citation type="submission" date="2018-03" db="EMBL/GenBank/DDBJ databases">
        <authorList>
            <person name="Guldener U."/>
        </authorList>
    </citation>
    <scope>NUCLEOTIDE SEQUENCE [LARGE SCALE GENOMIC DNA]</scope>
    <source>
        <strain evidence="1 2">NBRC100155</strain>
    </source>
</reference>
<dbReference type="EMBL" id="OOIN01000027">
    <property type="protein sequence ID" value="SPO29100.1"/>
    <property type="molecule type" value="Genomic_DNA"/>
</dbReference>
<sequence>MATQAPQTNIYEWHSSEPDVWRRTCLGFEASASFNQNIANGHTELSVVTGFRMHRPRSSRIAAYELEFYELVQRARQAWIQMRYLRPEVAVQMDTHTDPTVPQTLKYQVFRDEQSLRRWVNETFVVVHLGQPGANSVEEICAYTYNRPLPTEGKQSMLYLVHPRLGDETDQSAHLIWNVSHAVTDGGSIVDFFNVLLQCMVDTVPSAPYDSIYIPNSFELNVFPRLPRSVVSAYRQQFKPKPEETKKALEAAQANMRLISDKMSQSLALQPAASWPSRKHETICLLKTMEATEAKALFKFAKQMGTGITYLASAATIMATAETYPERKASSKGALLGMVRNSRRWLSTTSVDGVTGTSTPLGSDAVFLWIPVDASGSLEPTLERLDDLVSIAGKIRYELGQHLTTPHCISAFPTVANGQISALTEQWSQIRSASAASPPLSQSQLESIIGAQAPGFSSVGEFKIKPRFQPASASARASGVCLEFLDIIHRGRQVNASPWMSMVTVDGRLKFQLGFDTKFHDADKMTQLMELTFGWMRKCAAAGAANSSSDLTSVVARL</sequence>
<dbReference type="PANTHER" id="PTHR42034">
    <property type="entry name" value="CHROMOSOME 7, WHOLE GENOME SHOTGUN SEQUENCE-RELATED"/>
    <property type="match status" value="1"/>
</dbReference>
<keyword evidence="1" id="KW-0012">Acyltransferase</keyword>
<accession>A0A5C3EFS0</accession>